<dbReference type="GO" id="GO:0005737">
    <property type="term" value="C:cytoplasm"/>
    <property type="evidence" value="ECO:0007669"/>
    <property type="project" value="UniProtKB-SubCell"/>
</dbReference>
<keyword evidence="1 5" id="KW-0963">Cytoplasm</keyword>
<evidence type="ECO:0000313" key="9">
    <source>
        <dbReference type="Proteomes" id="UP000184088"/>
    </source>
</evidence>
<dbReference type="InterPro" id="IPR056792">
    <property type="entry name" value="PRC_RimM"/>
</dbReference>
<evidence type="ECO:0000256" key="5">
    <source>
        <dbReference type="HAMAP-Rule" id="MF_00014"/>
    </source>
</evidence>
<accession>A0A1M5E7M0</accession>
<dbReference type="Pfam" id="PF01782">
    <property type="entry name" value="RimM"/>
    <property type="match status" value="1"/>
</dbReference>
<dbReference type="InterPro" id="IPR011033">
    <property type="entry name" value="PRC_barrel-like_sf"/>
</dbReference>
<proteinExistence type="inferred from homology"/>
<sequence length="162" mass="18621">MLEYLIIGKIVKTHGIRGEVKVYPTTKDINRYDHLKWLYLEKTEQFTRYDVENVRYHKNMVILKLKGVDTREEAEKLVGGLLKVDRDHAIDLEEDEYFIGDIIDLEVYNVNGVCMGKVTDVISTGSNDVYVVNGPDGEVLIPAIKQYVKQIDIKKGMMVVEI</sequence>
<dbReference type="Gene3D" id="2.40.30.60">
    <property type="entry name" value="RimM"/>
    <property type="match status" value="1"/>
</dbReference>
<evidence type="ECO:0000256" key="1">
    <source>
        <dbReference type="ARBA" id="ARBA00022490"/>
    </source>
</evidence>
<name>A0A1M5E7M0_9THEO</name>
<protein>
    <recommendedName>
        <fullName evidence="5">Ribosome maturation factor RimM</fullName>
    </recommendedName>
</protein>
<dbReference type="PANTHER" id="PTHR33692">
    <property type="entry name" value="RIBOSOME MATURATION FACTOR RIMM"/>
    <property type="match status" value="1"/>
</dbReference>
<dbReference type="Proteomes" id="UP000184088">
    <property type="component" value="Unassembled WGS sequence"/>
</dbReference>
<dbReference type="SUPFAM" id="SSF50346">
    <property type="entry name" value="PRC-barrel domain"/>
    <property type="match status" value="1"/>
</dbReference>
<dbReference type="InterPro" id="IPR009000">
    <property type="entry name" value="Transl_B-barrel_sf"/>
</dbReference>
<dbReference type="STRING" id="1121256.SAMN02746089_02495"/>
<evidence type="ECO:0000259" key="7">
    <source>
        <dbReference type="Pfam" id="PF24986"/>
    </source>
</evidence>
<dbReference type="PANTHER" id="PTHR33692:SF1">
    <property type="entry name" value="RIBOSOME MATURATION FACTOR RIMM"/>
    <property type="match status" value="1"/>
</dbReference>
<evidence type="ECO:0000256" key="3">
    <source>
        <dbReference type="ARBA" id="ARBA00022552"/>
    </source>
</evidence>
<evidence type="ECO:0000256" key="4">
    <source>
        <dbReference type="ARBA" id="ARBA00023186"/>
    </source>
</evidence>
<gene>
    <name evidence="5" type="primary">rimM</name>
    <name evidence="8" type="ORF">SAMN02746089_02495</name>
</gene>
<comment type="domain">
    <text evidence="5">The PRC barrel domain binds ribosomal protein uS19.</text>
</comment>
<evidence type="ECO:0000259" key="6">
    <source>
        <dbReference type="Pfam" id="PF01782"/>
    </source>
</evidence>
<comment type="subunit">
    <text evidence="5">Binds ribosomal protein uS19.</text>
</comment>
<feature type="domain" description="Ribosome maturation factor RimM PRC barrel" evidence="7">
    <location>
        <begin position="101"/>
        <end position="161"/>
    </location>
</feature>
<dbReference type="GO" id="GO:0005840">
    <property type="term" value="C:ribosome"/>
    <property type="evidence" value="ECO:0007669"/>
    <property type="project" value="InterPro"/>
</dbReference>
<evidence type="ECO:0000313" key="8">
    <source>
        <dbReference type="EMBL" id="SHF75072.1"/>
    </source>
</evidence>
<dbReference type="HAMAP" id="MF_00014">
    <property type="entry name" value="Ribosome_mat_RimM"/>
    <property type="match status" value="1"/>
</dbReference>
<reference evidence="8 9" key="1">
    <citation type="submission" date="2016-11" db="EMBL/GenBank/DDBJ databases">
        <authorList>
            <person name="Jaros S."/>
            <person name="Januszkiewicz K."/>
            <person name="Wedrychowicz H."/>
        </authorList>
    </citation>
    <scope>NUCLEOTIDE SEQUENCE [LARGE SCALE GENOMIC DNA]</scope>
    <source>
        <strain evidence="8 9">DSM 17918</strain>
    </source>
</reference>
<evidence type="ECO:0000256" key="2">
    <source>
        <dbReference type="ARBA" id="ARBA00022517"/>
    </source>
</evidence>
<dbReference type="InterPro" id="IPR036976">
    <property type="entry name" value="RimM_N_sf"/>
</dbReference>
<dbReference type="Pfam" id="PF24986">
    <property type="entry name" value="PRC_RimM"/>
    <property type="match status" value="1"/>
</dbReference>
<keyword evidence="2 5" id="KW-0690">Ribosome biogenesis</keyword>
<keyword evidence="3 5" id="KW-0698">rRNA processing</keyword>
<dbReference type="AlphaFoldDB" id="A0A1M5E7M0"/>
<comment type="subcellular location">
    <subcellularLocation>
        <location evidence="5">Cytoplasm</location>
    </subcellularLocation>
</comment>
<dbReference type="GO" id="GO:0042274">
    <property type="term" value="P:ribosomal small subunit biogenesis"/>
    <property type="evidence" value="ECO:0007669"/>
    <property type="project" value="UniProtKB-UniRule"/>
</dbReference>
<feature type="domain" description="RimM N-terminal" evidence="6">
    <location>
        <begin position="7"/>
        <end position="87"/>
    </location>
</feature>
<organism evidence="8 9">
    <name type="scientific">Caldanaerobius fijiensis DSM 17918</name>
    <dbReference type="NCBI Taxonomy" id="1121256"/>
    <lineage>
        <taxon>Bacteria</taxon>
        <taxon>Bacillati</taxon>
        <taxon>Bacillota</taxon>
        <taxon>Clostridia</taxon>
        <taxon>Thermoanaerobacterales</taxon>
        <taxon>Thermoanaerobacteraceae</taxon>
        <taxon>Caldanaerobius</taxon>
    </lineage>
</organism>
<dbReference type="SUPFAM" id="SSF50447">
    <property type="entry name" value="Translation proteins"/>
    <property type="match status" value="1"/>
</dbReference>
<dbReference type="RefSeq" id="WP_073345949.1">
    <property type="nucleotide sequence ID" value="NZ_FQVH01000042.1"/>
</dbReference>
<comment type="function">
    <text evidence="5">An accessory protein needed during the final step in the assembly of 30S ribosomal subunit, possibly for assembly of the head region. Essential for efficient processing of 16S rRNA. May be needed both before and after RbfA during the maturation of 16S rRNA. It has affinity for free ribosomal 30S subunits but not for 70S ribosomes.</text>
</comment>
<keyword evidence="4 5" id="KW-0143">Chaperone</keyword>
<keyword evidence="9" id="KW-1185">Reference proteome</keyword>
<comment type="similarity">
    <text evidence="5">Belongs to the RimM family.</text>
</comment>
<dbReference type="NCBIfam" id="TIGR02273">
    <property type="entry name" value="16S_RimM"/>
    <property type="match status" value="1"/>
</dbReference>
<dbReference type="Gene3D" id="2.30.30.240">
    <property type="entry name" value="PRC-barrel domain"/>
    <property type="match status" value="1"/>
</dbReference>
<dbReference type="OrthoDB" id="9810331at2"/>
<dbReference type="GO" id="GO:0006364">
    <property type="term" value="P:rRNA processing"/>
    <property type="evidence" value="ECO:0007669"/>
    <property type="project" value="UniProtKB-UniRule"/>
</dbReference>
<dbReference type="InterPro" id="IPR002676">
    <property type="entry name" value="RimM_N"/>
</dbReference>
<dbReference type="InterPro" id="IPR011961">
    <property type="entry name" value="RimM"/>
</dbReference>
<dbReference type="EMBL" id="FQVH01000042">
    <property type="protein sequence ID" value="SHF75072.1"/>
    <property type="molecule type" value="Genomic_DNA"/>
</dbReference>
<dbReference type="GO" id="GO:0043022">
    <property type="term" value="F:ribosome binding"/>
    <property type="evidence" value="ECO:0007669"/>
    <property type="project" value="InterPro"/>
</dbReference>